<protein>
    <recommendedName>
        <fullName evidence="6">MSHA biogenesis protein MshQ</fullName>
    </recommendedName>
</protein>
<dbReference type="Pfam" id="PF20419">
    <property type="entry name" value="DUF6701"/>
    <property type="match status" value="1"/>
</dbReference>
<keyword evidence="5" id="KW-1185">Reference proteome</keyword>
<evidence type="ECO:0000313" key="4">
    <source>
        <dbReference type="EMBL" id="RXJ71940.1"/>
    </source>
</evidence>
<reference evidence="4 5" key="1">
    <citation type="submission" date="2017-10" db="EMBL/GenBank/DDBJ databases">
        <title>Nyctiphanis sp. nov., isolated from the stomach of the euphausiid Nyctiphanes simplex (Hansen, 1911) in the Gulf of California.</title>
        <authorList>
            <person name="Gomez-Gil B."/>
            <person name="Aguilar-Mendez M."/>
            <person name="Lopez-Cortes A."/>
            <person name="Gomez-Gutierrez J."/>
            <person name="Roque A."/>
            <person name="Lang E."/>
            <person name="Gonzalez-Castillo A."/>
        </authorList>
    </citation>
    <scope>NUCLEOTIDE SEQUENCE [LARGE SCALE GENOMIC DNA]</scope>
    <source>
        <strain evidence="4 5">CAIM 600</strain>
    </source>
</reference>
<dbReference type="Proteomes" id="UP000290287">
    <property type="component" value="Unassembled WGS sequence"/>
</dbReference>
<feature type="chain" id="PRO_5020876045" description="MSHA biogenesis protein MshQ" evidence="1">
    <location>
        <begin position="23"/>
        <end position="1108"/>
    </location>
</feature>
<organism evidence="4 5">
    <name type="scientific">Veronia nyctiphanis</name>
    <dbReference type="NCBI Taxonomy" id="1278244"/>
    <lineage>
        <taxon>Bacteria</taxon>
        <taxon>Pseudomonadati</taxon>
        <taxon>Pseudomonadota</taxon>
        <taxon>Gammaproteobacteria</taxon>
        <taxon>Vibrionales</taxon>
        <taxon>Vibrionaceae</taxon>
        <taxon>Veronia</taxon>
    </lineage>
</organism>
<evidence type="ECO:0000259" key="2">
    <source>
        <dbReference type="Pfam" id="PF20419"/>
    </source>
</evidence>
<dbReference type="AlphaFoldDB" id="A0A4Q0YM95"/>
<evidence type="ECO:0000313" key="5">
    <source>
        <dbReference type="Proteomes" id="UP000290287"/>
    </source>
</evidence>
<dbReference type="RefSeq" id="WP_129123543.1">
    <property type="nucleotide sequence ID" value="NZ_PEIB01000029.1"/>
</dbReference>
<keyword evidence="1" id="KW-0732">Signal</keyword>
<accession>A0A4Q0YM95</accession>
<dbReference type="OrthoDB" id="9790247at2"/>
<feature type="signal peptide" evidence="1">
    <location>
        <begin position="1"/>
        <end position="22"/>
    </location>
</feature>
<name>A0A4Q0YM95_9GAMM</name>
<evidence type="ECO:0000256" key="1">
    <source>
        <dbReference type="SAM" id="SignalP"/>
    </source>
</evidence>
<feature type="domain" description="DUF6701" evidence="2">
    <location>
        <begin position="529"/>
        <end position="1102"/>
    </location>
</feature>
<dbReference type="Pfam" id="PF23981">
    <property type="entry name" value="DUF7305"/>
    <property type="match status" value="1"/>
</dbReference>
<proteinExistence type="predicted"/>
<comment type="caution">
    <text evidence="4">The sequence shown here is derived from an EMBL/GenBank/DDBJ whole genome shotgun (WGS) entry which is preliminary data.</text>
</comment>
<dbReference type="InterPro" id="IPR055729">
    <property type="entry name" value="DUF7305"/>
</dbReference>
<sequence length="1108" mass="119477">MKILKHYFSFTLLLMMSLSVEAAINDTNICDIFPRVAQSHSKLAGSLTAYGDSRIIQTHNLDKTKPKSFTLRFGKSPNTHQNSCSAEPEKGIYFQCLTDAKLPAFELKLDKMPNNIQAWETIGAGKTLVLGKTGNSCRSEKYDPTKTGVCNFESVTLNGGTLELNDGTYWINYLTLASAGGGMPSINIKGKVKLYVKNATFNAAAKVENEGDPDDFIFIISDEGKLNSNSEITALIYAVKSLQLNGNTSINGAVSVGSLSMNTNAKIYGENQCLTIPDLLFEPSSGKNFTGKSIKVVVKTISSKGLPRHNVNGTLLVNVSSDERACISGSESGECLKISTPRNPVSLKFINGEATFWLKGLGTGDVSISTQLTTDGGEIIKKDSGIYTFLPKLELDPEKATSASCSDLKISVRAVDAAGLIQSSFNNPVTLSATGDGCLKLPSGDTCSKTQTMVLNNGIGHVFVRSDGIGQVDVEAKLEVGSLSSTANGSYFFRPEGFRFEPAAISLVTGKPQKLSLIATSGSCSVVKAYKGQKKLDIGVTKFISPSLRGPEVKITNAVNNSLNLNFVDGVAKSALEVQYDGAGEVEFTLTDSSWNPVTNAPFSEAELQAKAEGRTELFGVRLDQKMEGTAALTVRPYTYAICNVQTENGEDLNNLSGPFFAKAGEPFSAFLKPVGWNSGDADDVTNPVNLTGKNYCDRQRIPGYFSTLFSPDDKVVLKRAGIVSPSDGSAGSAWTLAQDPIRFVQHGNATGYSFEGLSWDEVGTVRIRTEGQYLGQKITPSYIPVGPFEPDHFEIFNSRINTASPSVNGSKAFSYMNQPFTGQFEIKAMTGGNNPQAVKNYHKLASGQVTFYITAVSEQGGDDLTKRISYSSPQKWIASPDGISVWKFDDANMSVKRSSDNSPDGPFNQLALGVKPSTTTAQIKNSDRVTNTDSEDLGAKWGETDIRYGRLRISDTAGNLSSDLSVPVYAEYYDGAQFVVNQDDNASKISIGASRQQEIYSDGKAPDKSSIVFDGTGTEKTLKNGAAAFVVKPEAENGEFYRRQFRLWQCLKSDTEQCKDGVINARSWLTFGGSNNSGNPSAIITLGTYRGNDRIIYQGEKNANVAR</sequence>
<gene>
    <name evidence="4" type="ORF">CS022_18870</name>
</gene>
<feature type="domain" description="DUF7305" evidence="3">
    <location>
        <begin position="186"/>
        <end position="267"/>
    </location>
</feature>
<dbReference type="InterPro" id="IPR046524">
    <property type="entry name" value="DUF6701"/>
</dbReference>
<evidence type="ECO:0000259" key="3">
    <source>
        <dbReference type="Pfam" id="PF23981"/>
    </source>
</evidence>
<dbReference type="EMBL" id="PEIB01000029">
    <property type="protein sequence ID" value="RXJ71940.1"/>
    <property type="molecule type" value="Genomic_DNA"/>
</dbReference>
<evidence type="ECO:0008006" key="6">
    <source>
        <dbReference type="Google" id="ProtNLM"/>
    </source>
</evidence>